<dbReference type="Gene3D" id="3.30.420.40">
    <property type="match status" value="1"/>
</dbReference>
<dbReference type="InterPro" id="IPR043129">
    <property type="entry name" value="ATPase_NBD"/>
</dbReference>
<dbReference type="InterPro" id="IPR051805">
    <property type="entry name" value="Dehydratase_Activator_Redct"/>
</dbReference>
<dbReference type="PANTHER" id="PTHR32329">
    <property type="entry name" value="BIFUNCTIONAL PROTEIN [INCLUDES 2-HYDROXYACYL-COA DEHYDRATASE (N-TER) AND ITS ACTIVATOR DOMAIN (C_TERM)-RELATED"/>
    <property type="match status" value="1"/>
</dbReference>
<protein>
    <submittedName>
        <fullName evidence="2">Protein containing ATPase, BadF/BadG/BcrA/BcrD type domain protein</fullName>
    </submittedName>
</protein>
<dbReference type="EMBL" id="AJWY01014531">
    <property type="protein sequence ID" value="EKC43490.1"/>
    <property type="molecule type" value="Genomic_DNA"/>
</dbReference>
<feature type="domain" description="ATPase BadF/BadG/BcrA/BcrD type" evidence="1">
    <location>
        <begin position="49"/>
        <end position="189"/>
    </location>
</feature>
<organism evidence="2">
    <name type="scientific">human gut metagenome</name>
    <dbReference type="NCBI Taxonomy" id="408170"/>
    <lineage>
        <taxon>unclassified sequences</taxon>
        <taxon>metagenomes</taxon>
        <taxon>organismal metagenomes</taxon>
    </lineage>
</organism>
<name>K1RPE4_9ZZZZ</name>
<sequence>MKKEIQTEWTSSLLPLFKNEKEHQEWLKSKTKFATETQPLNKGKQQVVIGIDSGSTTTKIVAVRVNAETPTGDIVFTNYRLNLGNPIKAVADGLNALKQEAALRGAELEIVGSCSTGYGEELIKAAFGLDSGIIETMAHERAAASLMPDVSFILDIGGQDMKAIFVEKGAVVRMELNEACSSGCGTFIQT</sequence>
<dbReference type="InterPro" id="IPR002731">
    <property type="entry name" value="ATPase_BadF"/>
</dbReference>
<evidence type="ECO:0000313" key="2">
    <source>
        <dbReference type="EMBL" id="EKC43490.1"/>
    </source>
</evidence>
<comment type="caution">
    <text evidence="2">The sequence shown here is derived from an EMBL/GenBank/DDBJ whole genome shotgun (WGS) entry which is preliminary data.</text>
</comment>
<dbReference type="SUPFAM" id="SSF53067">
    <property type="entry name" value="Actin-like ATPase domain"/>
    <property type="match status" value="1"/>
</dbReference>
<gene>
    <name evidence="2" type="ORF">LEA_21117</name>
</gene>
<proteinExistence type="predicted"/>
<dbReference type="AlphaFoldDB" id="K1RPE4"/>
<accession>K1RPE4</accession>
<dbReference type="PANTHER" id="PTHR32329:SF4">
    <property type="entry name" value="ACTIVATOR OF 2-HYDROXYACYL-COA DEHYDRATASE"/>
    <property type="match status" value="1"/>
</dbReference>
<evidence type="ECO:0000259" key="1">
    <source>
        <dbReference type="Pfam" id="PF01869"/>
    </source>
</evidence>
<feature type="non-terminal residue" evidence="2">
    <location>
        <position position="190"/>
    </location>
</feature>
<dbReference type="Pfam" id="PF01869">
    <property type="entry name" value="BcrAD_BadFG"/>
    <property type="match status" value="1"/>
</dbReference>
<reference evidence="2" key="1">
    <citation type="journal article" date="2013" name="Environ. Microbiol.">
        <title>Microbiota from the distal guts of lean and obese adolescents exhibit partial functional redundancy besides clear differences in community structure.</title>
        <authorList>
            <person name="Ferrer M."/>
            <person name="Ruiz A."/>
            <person name="Lanza F."/>
            <person name="Haange S.B."/>
            <person name="Oberbach A."/>
            <person name="Till H."/>
            <person name="Bargiela R."/>
            <person name="Campoy C."/>
            <person name="Segura M.T."/>
            <person name="Richter M."/>
            <person name="von Bergen M."/>
            <person name="Seifert J."/>
            <person name="Suarez A."/>
        </authorList>
    </citation>
    <scope>NUCLEOTIDE SEQUENCE</scope>
</reference>